<dbReference type="PANTHER" id="PTHR33371">
    <property type="entry name" value="INTERMEMBRANE PHOSPHOLIPID TRANSPORT SYSTEM BINDING PROTEIN MLAD-RELATED"/>
    <property type="match status" value="1"/>
</dbReference>
<keyword evidence="2" id="KW-1133">Transmembrane helix</keyword>
<accession>A0A7Y9L0I2</accession>
<evidence type="ECO:0000256" key="2">
    <source>
        <dbReference type="SAM" id="Phobius"/>
    </source>
</evidence>
<name>A0A7Y9L0I2_9ACTN</name>
<feature type="transmembrane region" description="Helical" evidence="2">
    <location>
        <begin position="12"/>
        <end position="29"/>
    </location>
</feature>
<dbReference type="InterPro" id="IPR052336">
    <property type="entry name" value="MlaD_Phospholipid_Transporter"/>
</dbReference>
<dbReference type="InterPro" id="IPR005693">
    <property type="entry name" value="Mce"/>
</dbReference>
<organism evidence="4 5">
    <name type="scientific">Streptomyces fulvorobeus</name>
    <dbReference type="NCBI Taxonomy" id="284028"/>
    <lineage>
        <taxon>Bacteria</taxon>
        <taxon>Bacillati</taxon>
        <taxon>Actinomycetota</taxon>
        <taxon>Actinomycetes</taxon>
        <taxon>Kitasatosporales</taxon>
        <taxon>Streptomycetaceae</taxon>
        <taxon>Streptomyces</taxon>
    </lineage>
</organism>
<keyword evidence="2" id="KW-0812">Transmembrane</keyword>
<feature type="domain" description="Mce/MlaD" evidence="3">
    <location>
        <begin position="40"/>
        <end position="115"/>
    </location>
</feature>
<reference evidence="4 5" key="1">
    <citation type="submission" date="2020-07" db="EMBL/GenBank/DDBJ databases">
        <title>Sequencing the genomes of 1000 actinobacteria strains.</title>
        <authorList>
            <person name="Klenk H.-P."/>
        </authorList>
    </citation>
    <scope>NUCLEOTIDE SEQUENCE [LARGE SCALE GENOMIC DNA]</scope>
    <source>
        <strain evidence="4 5">DSM 41455</strain>
    </source>
</reference>
<dbReference type="RefSeq" id="WP_179764297.1">
    <property type="nucleotide sequence ID" value="NZ_BAAAUE010000013.1"/>
</dbReference>
<gene>
    <name evidence="4" type="ORF">HEB29_004989</name>
</gene>
<feature type="region of interest" description="Disordered" evidence="1">
    <location>
        <begin position="353"/>
        <end position="384"/>
    </location>
</feature>
<dbReference type="InterPro" id="IPR003399">
    <property type="entry name" value="Mce/MlaD"/>
</dbReference>
<evidence type="ECO:0000259" key="3">
    <source>
        <dbReference type="Pfam" id="PF02470"/>
    </source>
</evidence>
<dbReference type="NCBIfam" id="TIGR00996">
    <property type="entry name" value="Mtu_fam_mce"/>
    <property type="match status" value="1"/>
</dbReference>
<dbReference type="Proteomes" id="UP000530403">
    <property type="component" value="Unassembled WGS sequence"/>
</dbReference>
<protein>
    <submittedName>
        <fullName evidence="4">Phospholipid/cholesterol/gamma-HCH transport system substrate-binding protein</fullName>
    </submittedName>
</protein>
<dbReference type="GO" id="GO:0005576">
    <property type="term" value="C:extracellular region"/>
    <property type="evidence" value="ECO:0007669"/>
    <property type="project" value="TreeGrafter"/>
</dbReference>
<evidence type="ECO:0000313" key="4">
    <source>
        <dbReference type="EMBL" id="NYE43978.1"/>
    </source>
</evidence>
<sequence length="398" mass="41222">MITPGIRLKNIAFLVIAVLVLGYLGVRYADLGHYVGLRGYYTVTVQLPHTGGLFTHSDVTYRGVSVGRVGPIELTDDGVEAELRIEDDAPPIPDSLRAVVANLSAVGEQYIDLRPTRGDGPFLGNGSVIDQADTTIPAPPTDVLTSVDDLASSVDLEHLRTVVDEFGAAFDGRGDDLQVLLDTGSEFVQAADDALPVTSKLMTDGETVLRTQAEEGEALKGFASGARELAAELKGSDTDLRRLIAAAPDAAGQISALLRDLEPGFGVVVANLLTTSEVAVTRQRGLEELLVKLPAVAAAGASAVDDEGARFGMSVTFFEPLPCTAGYGGTTYRNGLDTTPSAPVNTRARCVSSPGTGINVRGSANAPRGGPVPEPVEPGATGPYAEGMAGLLGLGGGR</sequence>
<dbReference type="AlphaFoldDB" id="A0A7Y9L0I2"/>
<proteinExistence type="predicted"/>
<dbReference type="PANTHER" id="PTHR33371:SF16">
    <property type="entry name" value="MCE-FAMILY PROTEIN MCE3F"/>
    <property type="match status" value="1"/>
</dbReference>
<evidence type="ECO:0000256" key="1">
    <source>
        <dbReference type="SAM" id="MobiDB-lite"/>
    </source>
</evidence>
<dbReference type="Pfam" id="PF02470">
    <property type="entry name" value="MlaD"/>
    <property type="match status" value="1"/>
</dbReference>
<evidence type="ECO:0000313" key="5">
    <source>
        <dbReference type="Proteomes" id="UP000530403"/>
    </source>
</evidence>
<dbReference type="EMBL" id="JACCCF010000001">
    <property type="protein sequence ID" value="NYE43978.1"/>
    <property type="molecule type" value="Genomic_DNA"/>
</dbReference>
<keyword evidence="2" id="KW-0472">Membrane</keyword>
<comment type="caution">
    <text evidence="4">The sequence shown here is derived from an EMBL/GenBank/DDBJ whole genome shotgun (WGS) entry which is preliminary data.</text>
</comment>